<name>A0AAD7ZQL6_DIPPU</name>
<reference evidence="5" key="2">
    <citation type="submission" date="2023-05" db="EMBL/GenBank/DDBJ databases">
        <authorList>
            <person name="Fouks B."/>
        </authorList>
    </citation>
    <scope>NUCLEOTIDE SEQUENCE</scope>
    <source>
        <strain evidence="5">Stay&amp;Tobe</strain>
        <tissue evidence="5">Testes</tissue>
    </source>
</reference>
<keyword evidence="2" id="KW-0539">Nucleus</keyword>
<dbReference type="InterPro" id="IPR052464">
    <property type="entry name" value="Synovial_Prolif_Regulator"/>
</dbReference>
<comment type="caution">
    <text evidence="5">The sequence shown here is derived from an EMBL/GenBank/DDBJ whole genome shotgun (WGS) entry which is preliminary data.</text>
</comment>
<evidence type="ECO:0000256" key="3">
    <source>
        <dbReference type="ARBA" id="ARBA00038401"/>
    </source>
</evidence>
<evidence type="ECO:0000256" key="1">
    <source>
        <dbReference type="ARBA" id="ARBA00004123"/>
    </source>
</evidence>
<organism evidence="5 6">
    <name type="scientific">Diploptera punctata</name>
    <name type="common">Pacific beetle cockroach</name>
    <dbReference type="NCBI Taxonomy" id="6984"/>
    <lineage>
        <taxon>Eukaryota</taxon>
        <taxon>Metazoa</taxon>
        <taxon>Ecdysozoa</taxon>
        <taxon>Arthropoda</taxon>
        <taxon>Hexapoda</taxon>
        <taxon>Insecta</taxon>
        <taxon>Pterygota</taxon>
        <taxon>Neoptera</taxon>
        <taxon>Polyneoptera</taxon>
        <taxon>Dictyoptera</taxon>
        <taxon>Blattodea</taxon>
        <taxon>Blaberoidea</taxon>
        <taxon>Blaberidae</taxon>
        <taxon>Diplopterinae</taxon>
        <taxon>Diploptera</taxon>
    </lineage>
</organism>
<evidence type="ECO:0000256" key="4">
    <source>
        <dbReference type="SAM" id="MobiDB-lite"/>
    </source>
</evidence>
<feature type="non-terminal residue" evidence="5">
    <location>
        <position position="1"/>
    </location>
</feature>
<reference evidence="5" key="1">
    <citation type="journal article" date="2023" name="IScience">
        <title>Live-bearing cockroach genome reveals convergent evolutionary mechanisms linked to viviparity in insects and beyond.</title>
        <authorList>
            <person name="Fouks B."/>
            <person name="Harrison M.C."/>
            <person name="Mikhailova A.A."/>
            <person name="Marchal E."/>
            <person name="English S."/>
            <person name="Carruthers M."/>
            <person name="Jennings E.C."/>
            <person name="Chiamaka E.L."/>
            <person name="Frigard R.A."/>
            <person name="Pippel M."/>
            <person name="Attardo G.M."/>
            <person name="Benoit J.B."/>
            <person name="Bornberg-Bauer E."/>
            <person name="Tobe S.S."/>
        </authorList>
    </citation>
    <scope>NUCLEOTIDE SEQUENCE</scope>
    <source>
        <strain evidence="5">Stay&amp;Tobe</strain>
    </source>
</reference>
<comment type="subcellular location">
    <subcellularLocation>
        <location evidence="1">Nucleus</location>
    </subcellularLocation>
</comment>
<evidence type="ECO:0000313" key="5">
    <source>
        <dbReference type="EMBL" id="KAJ9584752.1"/>
    </source>
</evidence>
<proteinExistence type="inferred from homology"/>
<dbReference type="PANTHER" id="PTHR23424:SF23">
    <property type="entry name" value="PROTEIN SAAL1"/>
    <property type="match status" value="1"/>
</dbReference>
<sequence length="110" mass="12770">MNEDSSVEKCGKNEDGRQCNPTFPCDVEIDETRIRGDAIGDTLYSERWVIKILMKLVKHRDEEWSDDFETELCLLWDMTMDADVVNLLMDHKFLSLSSQIIKTTSIPRLT</sequence>
<dbReference type="GO" id="GO:0005654">
    <property type="term" value="C:nucleoplasm"/>
    <property type="evidence" value="ECO:0007669"/>
    <property type="project" value="TreeGrafter"/>
</dbReference>
<accession>A0AAD7ZQL6</accession>
<keyword evidence="6" id="KW-1185">Reference proteome</keyword>
<evidence type="ECO:0000256" key="2">
    <source>
        <dbReference type="ARBA" id="ARBA00023242"/>
    </source>
</evidence>
<feature type="region of interest" description="Disordered" evidence="4">
    <location>
        <begin position="1"/>
        <end position="20"/>
    </location>
</feature>
<evidence type="ECO:0000313" key="6">
    <source>
        <dbReference type="Proteomes" id="UP001233999"/>
    </source>
</evidence>
<dbReference type="Proteomes" id="UP001233999">
    <property type="component" value="Unassembled WGS sequence"/>
</dbReference>
<comment type="similarity">
    <text evidence="3">Belongs to the SAAL1 family.</text>
</comment>
<gene>
    <name evidence="5" type="ORF">L9F63_020902</name>
</gene>
<dbReference type="PANTHER" id="PTHR23424">
    <property type="entry name" value="SERUM AMYLOID A"/>
    <property type="match status" value="1"/>
</dbReference>
<protein>
    <submittedName>
        <fullName evidence="5">Uncharacterized protein</fullName>
    </submittedName>
</protein>
<dbReference type="EMBL" id="JASPKZ010007360">
    <property type="protein sequence ID" value="KAJ9584752.1"/>
    <property type="molecule type" value="Genomic_DNA"/>
</dbReference>
<dbReference type="AlphaFoldDB" id="A0AAD7ZQL6"/>
<feature type="compositionally biased region" description="Basic and acidic residues" evidence="4">
    <location>
        <begin position="1"/>
        <end position="17"/>
    </location>
</feature>